<dbReference type="Proteomes" id="UP000746612">
    <property type="component" value="Unassembled WGS sequence"/>
</dbReference>
<evidence type="ECO:0000313" key="14">
    <source>
        <dbReference type="Proteomes" id="UP000746612"/>
    </source>
</evidence>
<gene>
    <name evidence="13" type="ORF">MDCFG202_LOCUS409306</name>
</gene>
<evidence type="ECO:0000256" key="1">
    <source>
        <dbReference type="ARBA" id="ARBA00004240"/>
    </source>
</evidence>
<evidence type="ECO:0000256" key="10">
    <source>
        <dbReference type="ARBA" id="ARBA00044737"/>
    </source>
</evidence>
<comment type="catalytic activity">
    <reaction evidence="11">
        <text>sphinganine + NADP(+) = 3-oxosphinganine + NADPH + H(+)</text>
        <dbReference type="Rhea" id="RHEA:22640"/>
        <dbReference type="ChEBI" id="CHEBI:15378"/>
        <dbReference type="ChEBI" id="CHEBI:57783"/>
        <dbReference type="ChEBI" id="CHEBI:57817"/>
        <dbReference type="ChEBI" id="CHEBI:58299"/>
        <dbReference type="ChEBI" id="CHEBI:58349"/>
        <dbReference type="EC" id="1.1.1.102"/>
    </reaction>
    <physiologicalReaction direction="right-to-left" evidence="11">
        <dbReference type="Rhea" id="RHEA:22642"/>
    </physiologicalReaction>
</comment>
<dbReference type="AlphaFoldDB" id="A0A9N8RJP3"/>
<comment type="subcellular location">
    <subcellularLocation>
        <location evidence="1">Endoplasmic reticulum</location>
    </subcellularLocation>
</comment>
<dbReference type="EMBL" id="CAJPIJ010000159">
    <property type="protein sequence ID" value="CAG1996321.1"/>
    <property type="molecule type" value="Genomic_DNA"/>
</dbReference>
<comment type="pathway">
    <text evidence="2">Lipid metabolism; sphingolipid metabolism.</text>
</comment>
<evidence type="ECO:0000256" key="6">
    <source>
        <dbReference type="ARBA" id="ARBA00022919"/>
    </source>
</evidence>
<dbReference type="EC" id="1.1.1.102" evidence="9"/>
<keyword evidence="12" id="KW-0812">Transmembrane</keyword>
<sequence length="366" mass="39931">FKTPSSAPPPMHILSPPSPTMDFSLKAIAAYVAISITTLIVGQLIMGFFGSNKFPVEGKTVLVTGASEGMGLSAATQLSAKGANIVLVSRSIAKLEAALSTVKAAAKNPETQRFYYIAADVSAESYAKPLLEQVISWNNGNAPDIVWTCAGLSFPELFVDMEMESMRHHMDVNYWGTAEMAHAIMREWLDVSKPVEKEPKHLIMTGSICASYSPPGYTPYTPSKYAMRGLAECIQQEVLLYPQNVQVHLLLPGTIVSPGNIRENVNKPEITKIIEKDDPKQTPDEVAALSIKGLEAGQHNITVNFLGHLMKWSSFGGTPKNSFLDILGAFLATFVWIFVRPILDSQIRGHGKKHGHPSLQKKARDA</sequence>
<evidence type="ECO:0000256" key="12">
    <source>
        <dbReference type="SAM" id="Phobius"/>
    </source>
</evidence>
<feature type="transmembrane region" description="Helical" evidence="12">
    <location>
        <begin position="28"/>
        <end position="49"/>
    </location>
</feature>
<reference evidence="13" key="1">
    <citation type="submission" date="2021-03" db="EMBL/GenBank/DDBJ databases">
        <authorList>
            <person name="Alouane T."/>
            <person name="Langin T."/>
            <person name="Bonhomme L."/>
        </authorList>
    </citation>
    <scope>NUCLEOTIDE SEQUENCE</scope>
    <source>
        <strain evidence="13">MDC_Fg202</strain>
    </source>
</reference>
<dbReference type="GO" id="GO:0047560">
    <property type="term" value="F:3-dehydrosphinganine reductase activity"/>
    <property type="evidence" value="ECO:0007669"/>
    <property type="project" value="UniProtKB-EC"/>
</dbReference>
<evidence type="ECO:0000256" key="5">
    <source>
        <dbReference type="ARBA" id="ARBA00022857"/>
    </source>
</evidence>
<dbReference type="Gene3D" id="3.40.50.720">
    <property type="entry name" value="NAD(P)-binding Rossmann-like Domain"/>
    <property type="match status" value="1"/>
</dbReference>
<dbReference type="PANTHER" id="PTHR43550:SF3">
    <property type="entry name" value="3-KETODIHYDROSPHINGOSINE REDUCTASE"/>
    <property type="match status" value="1"/>
</dbReference>
<feature type="transmembrane region" description="Helical" evidence="12">
    <location>
        <begin position="323"/>
        <end position="343"/>
    </location>
</feature>
<dbReference type="PANTHER" id="PTHR43550">
    <property type="entry name" value="3-KETODIHYDROSPHINGOSINE REDUCTASE"/>
    <property type="match status" value="1"/>
</dbReference>
<comment type="function">
    <text evidence="10">Catalyzes the reduction of 3'-oxosphinganine (3-ketodihydrosphingosine/KDS) to sphinganine (dihydrosphingosine/DHS), the second step of de novo sphingolipid biosynthesis.</text>
</comment>
<dbReference type="InterPro" id="IPR045022">
    <property type="entry name" value="KDSR-like"/>
</dbReference>
<dbReference type="Pfam" id="PF00106">
    <property type="entry name" value="adh_short"/>
    <property type="match status" value="1"/>
</dbReference>
<organism evidence="13 14">
    <name type="scientific">Gibberella zeae</name>
    <name type="common">Wheat head blight fungus</name>
    <name type="synonym">Fusarium graminearum</name>
    <dbReference type="NCBI Taxonomy" id="5518"/>
    <lineage>
        <taxon>Eukaryota</taxon>
        <taxon>Fungi</taxon>
        <taxon>Dikarya</taxon>
        <taxon>Ascomycota</taxon>
        <taxon>Pezizomycotina</taxon>
        <taxon>Sordariomycetes</taxon>
        <taxon>Hypocreomycetidae</taxon>
        <taxon>Hypocreales</taxon>
        <taxon>Nectriaceae</taxon>
        <taxon>Fusarium</taxon>
    </lineage>
</organism>
<dbReference type="GO" id="GO:0005789">
    <property type="term" value="C:endoplasmic reticulum membrane"/>
    <property type="evidence" value="ECO:0007669"/>
    <property type="project" value="TreeGrafter"/>
</dbReference>
<evidence type="ECO:0000313" key="13">
    <source>
        <dbReference type="EMBL" id="CAG1996321.1"/>
    </source>
</evidence>
<accession>A0A9N8RJP3</accession>
<dbReference type="InterPro" id="IPR002347">
    <property type="entry name" value="SDR_fam"/>
</dbReference>
<evidence type="ECO:0000256" key="7">
    <source>
        <dbReference type="ARBA" id="ARBA00023002"/>
    </source>
</evidence>
<evidence type="ECO:0000256" key="2">
    <source>
        <dbReference type="ARBA" id="ARBA00004760"/>
    </source>
</evidence>
<proteinExistence type="predicted"/>
<dbReference type="GO" id="GO:0006666">
    <property type="term" value="P:3-keto-sphinganine metabolic process"/>
    <property type="evidence" value="ECO:0007669"/>
    <property type="project" value="InterPro"/>
</dbReference>
<keyword evidence="12" id="KW-0472">Membrane</keyword>
<dbReference type="InterPro" id="IPR036291">
    <property type="entry name" value="NAD(P)-bd_dom_sf"/>
</dbReference>
<evidence type="ECO:0000256" key="9">
    <source>
        <dbReference type="ARBA" id="ARBA00026112"/>
    </source>
</evidence>
<feature type="non-terminal residue" evidence="13">
    <location>
        <position position="1"/>
    </location>
</feature>
<dbReference type="SUPFAM" id="SSF51735">
    <property type="entry name" value="NAD(P)-binding Rossmann-fold domains"/>
    <property type="match status" value="1"/>
</dbReference>
<keyword evidence="12" id="KW-1133">Transmembrane helix</keyword>
<protein>
    <recommendedName>
        <fullName evidence="9">3-dehydrosphinganine reductase</fullName>
        <ecNumber evidence="9">1.1.1.102</ecNumber>
    </recommendedName>
</protein>
<evidence type="ECO:0000256" key="3">
    <source>
        <dbReference type="ARBA" id="ARBA00004991"/>
    </source>
</evidence>
<evidence type="ECO:0000256" key="8">
    <source>
        <dbReference type="ARBA" id="ARBA00023098"/>
    </source>
</evidence>
<dbReference type="PRINTS" id="PR00081">
    <property type="entry name" value="GDHRDH"/>
</dbReference>
<keyword evidence="8" id="KW-0443">Lipid metabolism</keyword>
<comment type="pathway">
    <text evidence="3">Sphingolipid metabolism.</text>
</comment>
<evidence type="ECO:0000256" key="4">
    <source>
        <dbReference type="ARBA" id="ARBA00022824"/>
    </source>
</evidence>
<keyword evidence="5" id="KW-0521">NADP</keyword>
<dbReference type="GO" id="GO:0030148">
    <property type="term" value="P:sphingolipid biosynthetic process"/>
    <property type="evidence" value="ECO:0007669"/>
    <property type="project" value="InterPro"/>
</dbReference>
<comment type="caution">
    <text evidence="13">The sequence shown here is derived from an EMBL/GenBank/DDBJ whole genome shotgun (WGS) entry which is preliminary data.</text>
</comment>
<evidence type="ECO:0000256" key="11">
    <source>
        <dbReference type="ARBA" id="ARBA00048930"/>
    </source>
</evidence>
<dbReference type="CDD" id="cd08939">
    <property type="entry name" value="KDSR-like_SDR_c"/>
    <property type="match status" value="1"/>
</dbReference>
<keyword evidence="4" id="KW-0256">Endoplasmic reticulum</keyword>
<keyword evidence="6" id="KW-0746">Sphingolipid metabolism</keyword>
<keyword evidence="7" id="KW-0560">Oxidoreductase</keyword>
<name>A0A9N8RJP3_GIBZA</name>